<dbReference type="Proteomes" id="UP000001068">
    <property type="component" value="Chromosome"/>
</dbReference>
<proteinExistence type="predicted"/>
<accession>E8R7K2</accession>
<reference evidence="1 2" key="2">
    <citation type="journal article" date="2011" name="Stand. Genomic Sci.">
        <title>Complete genome sequence of Desulfurococcus mucosus type strain (O7/1).</title>
        <authorList>
            <person name="Wirth R."/>
            <person name="Chertkov O."/>
            <person name="Held B."/>
            <person name="Lapidus A."/>
            <person name="Nolan M."/>
            <person name="Lucas S."/>
            <person name="Hammon N."/>
            <person name="Deshpande S."/>
            <person name="Cheng J.F."/>
            <person name="Tapia R."/>
            <person name="Han C."/>
            <person name="Goodwin L."/>
            <person name="Pitluck S."/>
            <person name="Liolios K."/>
            <person name="Ioanna P."/>
            <person name="Ivanova N."/>
            <person name="Mavromatis K."/>
            <person name="Mikhailova N."/>
            <person name="Pati A."/>
            <person name="Chen A."/>
            <person name="Palaniappan K."/>
            <person name="Land M."/>
            <person name="Hauser L."/>
            <person name="Chang Y.J."/>
            <person name="Jeffries C.D."/>
            <person name="Bilek Y."/>
            <person name="Hader T."/>
            <person name="Rohde M."/>
            <person name="Spring S."/>
            <person name="Sikorski J."/>
            <person name="Goker M."/>
            <person name="Woyke T."/>
            <person name="Bristow J."/>
            <person name="Eisen J.A."/>
            <person name="Markowitz V."/>
            <person name="Hugenholtz P."/>
            <person name="Kyrpides N.C."/>
            <person name="Klenk H.P."/>
        </authorList>
    </citation>
    <scope>NUCLEOTIDE SEQUENCE [LARGE SCALE GENOMIC DNA]</scope>
    <source>
        <strain evidence="2">ATCC 35584 / DSM 2162 / JCM 9187 / O7/1</strain>
    </source>
</reference>
<evidence type="ECO:0000313" key="1">
    <source>
        <dbReference type="EMBL" id="ADV64497.1"/>
    </source>
</evidence>
<dbReference type="STRING" id="765177.Desmu_0178"/>
<name>E8R7K2_DESM0</name>
<evidence type="ECO:0008006" key="3">
    <source>
        <dbReference type="Google" id="ProtNLM"/>
    </source>
</evidence>
<evidence type="ECO:0000313" key="2">
    <source>
        <dbReference type="Proteomes" id="UP000001068"/>
    </source>
</evidence>
<dbReference type="AlphaFoldDB" id="E8R7K2"/>
<keyword evidence="2" id="KW-1185">Reference proteome</keyword>
<gene>
    <name evidence="1" type="ordered locus">Desmu_0178</name>
</gene>
<protein>
    <recommendedName>
        <fullName evidence="3">B box-type domain-containing protein</fullName>
    </recommendedName>
</protein>
<sequence length="87" mass="9833">MKCEICGEREAVYTCRLCGRRVCGDDYDSVKGVCKVCSEAMCEICGRQLAIGYCKYCGRIGCEDCLIQVSTVEYVCKDCAFKYRLKH</sequence>
<dbReference type="HOGENOM" id="CLU_171532_0_0_2"/>
<organism evidence="1 2">
    <name type="scientific">Desulfurococcus mucosus (strain ATCC 35584 / DSM 2162 / JCM 9187 / O7/1)</name>
    <dbReference type="NCBI Taxonomy" id="765177"/>
    <lineage>
        <taxon>Archaea</taxon>
        <taxon>Thermoproteota</taxon>
        <taxon>Thermoprotei</taxon>
        <taxon>Desulfurococcales</taxon>
        <taxon>Desulfurococcaceae</taxon>
        <taxon>Desulfurococcus</taxon>
    </lineage>
</organism>
<dbReference type="EMBL" id="CP002363">
    <property type="protein sequence ID" value="ADV64497.1"/>
    <property type="molecule type" value="Genomic_DNA"/>
</dbReference>
<dbReference type="KEGG" id="dmu:Desmu_0178"/>
<dbReference type="eggNOG" id="arCOG07221">
    <property type="taxonomic scope" value="Archaea"/>
</dbReference>
<dbReference type="OrthoDB" id="70008at2157"/>
<reference evidence="2" key="1">
    <citation type="submission" date="2010-11" db="EMBL/GenBank/DDBJ databases">
        <title>The complete genome of Desulfurococcus mucosus DSM 2162.</title>
        <authorList>
            <consortium name="US DOE Joint Genome Institute (JGI-PGF)"/>
            <person name="Lucas S."/>
            <person name="Copeland A."/>
            <person name="Lapidus A."/>
            <person name="Bruce D."/>
            <person name="Goodwin L."/>
            <person name="Pitluck S."/>
            <person name="Kyrpides N."/>
            <person name="Mavromatis K."/>
            <person name="Pagani I."/>
            <person name="Ivanova N."/>
            <person name="Ovchinnikova G."/>
            <person name="Chertkov O."/>
            <person name="Held B."/>
            <person name="Brettin T."/>
            <person name="Detter J.C."/>
            <person name="Tapia R."/>
            <person name="Han C."/>
            <person name="Land M."/>
            <person name="Hauser L."/>
            <person name="Markowitz V."/>
            <person name="Cheng J.-F."/>
            <person name="Hugenholtz P."/>
            <person name="Woyke T."/>
            <person name="Wu D."/>
            <person name="Wirth R."/>
            <person name="Bilek Y."/>
            <person name="Hader T."/>
            <person name="Klenk H.-P."/>
            <person name="Eisen J.A."/>
        </authorList>
    </citation>
    <scope>NUCLEOTIDE SEQUENCE [LARGE SCALE GENOMIC DNA]</scope>
    <source>
        <strain evidence="2">ATCC 35584 / DSM 2162 / JCM 9187 / O7/1</strain>
    </source>
</reference>